<dbReference type="OrthoDB" id="330490at2157"/>
<keyword evidence="3" id="KW-1185">Reference proteome</keyword>
<name>A0A3N6LRM7_9EURY</name>
<gene>
    <name evidence="2" type="ORF">EA462_07230</name>
</gene>
<evidence type="ECO:0000259" key="1">
    <source>
        <dbReference type="SMART" id="SM00418"/>
    </source>
</evidence>
<dbReference type="GO" id="GO:0003700">
    <property type="term" value="F:DNA-binding transcription factor activity"/>
    <property type="evidence" value="ECO:0007669"/>
    <property type="project" value="InterPro"/>
</dbReference>
<sequence>MEGFETLRELTRSPVRLDVLRHLLDYGPANATELTDHVDASRRTVSRALDVLENEGLATSNSRTYSATTYAELTASDVFELIEQIESRRDRAAFLNAFPRDAVDVDFETVSGTATRRLSVQPHGPVSNVIDTLTDATSIRVLAPIASPLYVRPFAERVRDGADIEAVVDATAYEEFCGKLHAGIRLAATLADISLAVHDDVGFGLIICDEQVVFGAYEDGILQATFSTAEPAVVNAAKETYQKNRGTATPVIE</sequence>
<accession>A0A3N6LRM7</accession>
<feature type="domain" description="HTH arsR-type" evidence="1">
    <location>
        <begin position="2"/>
        <end position="87"/>
    </location>
</feature>
<dbReference type="Proteomes" id="UP000273828">
    <property type="component" value="Unassembled WGS sequence"/>
</dbReference>
<evidence type="ECO:0000313" key="3">
    <source>
        <dbReference type="Proteomes" id="UP000273828"/>
    </source>
</evidence>
<dbReference type="SMART" id="SM00418">
    <property type="entry name" value="HTH_ARSR"/>
    <property type="match status" value="1"/>
</dbReference>
<dbReference type="AlphaFoldDB" id="A0A3N6LRM7"/>
<dbReference type="RefSeq" id="WP_124177885.1">
    <property type="nucleotide sequence ID" value="NZ_REFY01000003.1"/>
</dbReference>
<evidence type="ECO:0000313" key="2">
    <source>
        <dbReference type="EMBL" id="RQG89804.1"/>
    </source>
</evidence>
<dbReference type="InterPro" id="IPR036390">
    <property type="entry name" value="WH_DNA-bd_sf"/>
</dbReference>
<dbReference type="InterPro" id="IPR057527">
    <property type="entry name" value="HVO_A0261-like_N"/>
</dbReference>
<dbReference type="Gene3D" id="1.10.10.10">
    <property type="entry name" value="Winged helix-like DNA-binding domain superfamily/Winged helix DNA-binding domain"/>
    <property type="match status" value="1"/>
</dbReference>
<dbReference type="SUPFAM" id="SSF46785">
    <property type="entry name" value="Winged helix' DNA-binding domain"/>
    <property type="match status" value="1"/>
</dbReference>
<dbReference type="CDD" id="cd00090">
    <property type="entry name" value="HTH_ARSR"/>
    <property type="match status" value="1"/>
</dbReference>
<dbReference type="EMBL" id="REFY01000003">
    <property type="protein sequence ID" value="RQG89804.1"/>
    <property type="molecule type" value="Genomic_DNA"/>
</dbReference>
<proteinExistence type="predicted"/>
<dbReference type="Pfam" id="PF25213">
    <property type="entry name" value="HVO_A0261_N"/>
    <property type="match status" value="1"/>
</dbReference>
<dbReference type="Pfam" id="PF08350">
    <property type="entry name" value="FilR1_middle"/>
    <property type="match status" value="1"/>
</dbReference>
<comment type="caution">
    <text evidence="2">The sequence shown here is derived from an EMBL/GenBank/DDBJ whole genome shotgun (WGS) entry which is preliminary data.</text>
</comment>
<dbReference type="InterPro" id="IPR036388">
    <property type="entry name" value="WH-like_DNA-bd_sf"/>
</dbReference>
<dbReference type="InterPro" id="IPR011991">
    <property type="entry name" value="ArsR-like_HTH"/>
</dbReference>
<reference evidence="2 3" key="1">
    <citation type="submission" date="2018-10" db="EMBL/GenBank/DDBJ databases">
        <title>Natrarchaeobius chitinivorans gen. nov., sp. nov., and Natrarchaeobius haloalkaliphilus sp. nov., alkaliphilic, chitin-utilizing haloarchaea from hypersaline alkaline lakes.</title>
        <authorList>
            <person name="Sorokin D.Y."/>
            <person name="Elcheninov A.G."/>
            <person name="Kostrikina N.A."/>
            <person name="Bale N.J."/>
            <person name="Sinninghe Damste J.S."/>
            <person name="Khijniak T.V."/>
            <person name="Kublanov I.V."/>
            <person name="Toshchakov S.V."/>
        </authorList>
    </citation>
    <scope>NUCLEOTIDE SEQUENCE [LARGE SCALE GENOMIC DNA]</scope>
    <source>
        <strain evidence="2 3">AArcht-Sl</strain>
    </source>
</reference>
<dbReference type="InterPro" id="IPR001845">
    <property type="entry name" value="HTH_ArsR_DNA-bd_dom"/>
</dbReference>
<dbReference type="InterPro" id="IPR013561">
    <property type="entry name" value="FilR1_middle_dom"/>
</dbReference>
<organism evidence="2 3">
    <name type="scientific">Natrarchaeobius halalkaliphilus</name>
    <dbReference type="NCBI Taxonomy" id="1679091"/>
    <lineage>
        <taxon>Archaea</taxon>
        <taxon>Methanobacteriati</taxon>
        <taxon>Methanobacteriota</taxon>
        <taxon>Stenosarchaea group</taxon>
        <taxon>Halobacteria</taxon>
        <taxon>Halobacteriales</taxon>
        <taxon>Natrialbaceae</taxon>
        <taxon>Natrarchaeobius</taxon>
    </lineage>
</organism>
<protein>
    <submittedName>
        <fullName evidence="2">ArsR family transcriptional regulator</fullName>
    </submittedName>
</protein>